<protein>
    <submittedName>
        <fullName evidence="1">Uncharacterized protein</fullName>
    </submittedName>
</protein>
<evidence type="ECO:0000313" key="2">
    <source>
        <dbReference type="EMBL" id="QJI02561.1"/>
    </source>
</evidence>
<sequence length="123" mass="13962">MNDKNNAMQTPIEDQREAALKHYNKAAKAIQYWSNFVENAIKNYIPEERASSDASMGLLEEKKMRGHGNATAGVDISENNYDCEDEAYAKWYWCPKCVDDNITKDSNYCPNCGIKLNWVGQGT</sequence>
<dbReference type="EMBL" id="MT144451">
    <property type="protein sequence ID" value="QJA53790.1"/>
    <property type="molecule type" value="Genomic_DNA"/>
</dbReference>
<evidence type="ECO:0000313" key="1">
    <source>
        <dbReference type="EMBL" id="QJA53790.1"/>
    </source>
</evidence>
<reference evidence="1" key="1">
    <citation type="submission" date="2020-03" db="EMBL/GenBank/DDBJ databases">
        <title>The deep terrestrial virosphere.</title>
        <authorList>
            <person name="Holmfeldt K."/>
            <person name="Nilsson E."/>
            <person name="Simone D."/>
            <person name="Lopez-Fernandez M."/>
            <person name="Wu X."/>
            <person name="de Brujin I."/>
            <person name="Lundin D."/>
            <person name="Andersson A."/>
            <person name="Bertilsson S."/>
            <person name="Dopson M."/>
        </authorList>
    </citation>
    <scope>NUCLEOTIDE SEQUENCE</scope>
    <source>
        <strain evidence="1">TM448A04028</strain>
        <strain evidence="2">TM448B03372</strain>
    </source>
</reference>
<proteinExistence type="predicted"/>
<dbReference type="EMBL" id="MT145012">
    <property type="protein sequence ID" value="QJI02561.1"/>
    <property type="molecule type" value="Genomic_DNA"/>
</dbReference>
<gene>
    <name evidence="1" type="ORF">TM448A04028_0008</name>
    <name evidence="2" type="ORF">TM448B03372_0003</name>
</gene>
<name>A0A6H2A2W3_9ZZZZ</name>
<dbReference type="AlphaFoldDB" id="A0A6H2A2W3"/>
<organism evidence="1">
    <name type="scientific">viral metagenome</name>
    <dbReference type="NCBI Taxonomy" id="1070528"/>
    <lineage>
        <taxon>unclassified sequences</taxon>
        <taxon>metagenomes</taxon>
        <taxon>organismal metagenomes</taxon>
    </lineage>
</organism>
<accession>A0A6H2A2W3</accession>